<accession>A0A923K2H0</accession>
<dbReference type="PANTHER" id="PTHR23531">
    <property type="entry name" value="QUINOLENE RESISTANCE PROTEIN NORA"/>
    <property type="match status" value="1"/>
</dbReference>
<feature type="transmembrane region" description="Helical" evidence="4">
    <location>
        <begin position="334"/>
        <end position="355"/>
    </location>
</feature>
<reference evidence="6" key="1">
    <citation type="journal article" date="2020" name="Microorganisms">
        <title>Reliable Identification of Environmental Pseudomonas Isolates Using the rpoD Gene.</title>
        <authorList>
            <consortium name="The Broad Institute Genome Sequencing Platform"/>
            <person name="Girard L."/>
            <person name="Lood C."/>
            <person name="Rokni-Zadeh H."/>
            <person name="van Noort V."/>
            <person name="Lavigne R."/>
            <person name="De Mot R."/>
        </authorList>
    </citation>
    <scope>NUCLEOTIDE SEQUENCE</scope>
    <source>
        <strain evidence="6">BW13M1</strain>
    </source>
</reference>
<evidence type="ECO:0000256" key="1">
    <source>
        <dbReference type="ARBA" id="ARBA00022692"/>
    </source>
</evidence>
<dbReference type="SUPFAM" id="SSF103473">
    <property type="entry name" value="MFS general substrate transporter"/>
    <property type="match status" value="1"/>
</dbReference>
<reference evidence="6" key="2">
    <citation type="submission" date="2020-07" db="EMBL/GenBank/DDBJ databases">
        <authorList>
            <person name="Lood C."/>
            <person name="Girard L."/>
        </authorList>
    </citation>
    <scope>NUCLEOTIDE SEQUENCE</scope>
    <source>
        <strain evidence="6">BW13M1</strain>
    </source>
</reference>
<feature type="transmembrane region" description="Helical" evidence="4">
    <location>
        <begin position="215"/>
        <end position="241"/>
    </location>
</feature>
<protein>
    <submittedName>
        <fullName evidence="6">MFS transporter</fullName>
    </submittedName>
</protein>
<name>A0A923K2H0_9PSED</name>
<organism evidence="6">
    <name type="scientific">Pseudomonas peradeniyensis</name>
    <dbReference type="NCBI Taxonomy" id="2745488"/>
    <lineage>
        <taxon>Bacteria</taxon>
        <taxon>Pseudomonadati</taxon>
        <taxon>Pseudomonadota</taxon>
        <taxon>Gammaproteobacteria</taxon>
        <taxon>Pseudomonadales</taxon>
        <taxon>Pseudomonadaceae</taxon>
        <taxon>Pseudomonas</taxon>
    </lineage>
</organism>
<dbReference type="Pfam" id="PF07690">
    <property type="entry name" value="MFS_1"/>
    <property type="match status" value="1"/>
</dbReference>
<keyword evidence="2 4" id="KW-1133">Transmembrane helix</keyword>
<keyword evidence="1 4" id="KW-0812">Transmembrane</keyword>
<evidence type="ECO:0000259" key="5">
    <source>
        <dbReference type="PROSITE" id="PS50850"/>
    </source>
</evidence>
<gene>
    <name evidence="6" type="ORF">HU751_24410</name>
</gene>
<dbReference type="InterPro" id="IPR036259">
    <property type="entry name" value="MFS_trans_sf"/>
</dbReference>
<evidence type="ECO:0000256" key="2">
    <source>
        <dbReference type="ARBA" id="ARBA00022989"/>
    </source>
</evidence>
<keyword evidence="3 4" id="KW-0472">Membrane</keyword>
<evidence type="ECO:0000313" key="6">
    <source>
        <dbReference type="EMBL" id="MBC3448930.1"/>
    </source>
</evidence>
<dbReference type="InterPro" id="IPR020846">
    <property type="entry name" value="MFS_dom"/>
</dbReference>
<dbReference type="AlphaFoldDB" id="A0A923K2H0"/>
<feature type="transmembrane region" description="Helical" evidence="4">
    <location>
        <begin position="175"/>
        <end position="194"/>
    </location>
</feature>
<feature type="transmembrane region" description="Helical" evidence="4">
    <location>
        <begin position="302"/>
        <end position="322"/>
    </location>
</feature>
<dbReference type="NCBIfam" id="NF003477">
    <property type="entry name" value="PRK05122.1"/>
    <property type="match status" value="1"/>
</dbReference>
<feature type="transmembrane region" description="Helical" evidence="4">
    <location>
        <begin position="144"/>
        <end position="169"/>
    </location>
</feature>
<evidence type="ECO:0000256" key="3">
    <source>
        <dbReference type="ARBA" id="ARBA00023136"/>
    </source>
</evidence>
<dbReference type="GO" id="GO:0022857">
    <property type="term" value="F:transmembrane transporter activity"/>
    <property type="evidence" value="ECO:0007669"/>
    <property type="project" value="InterPro"/>
</dbReference>
<feature type="transmembrane region" description="Helical" evidence="4">
    <location>
        <begin position="361"/>
        <end position="385"/>
    </location>
</feature>
<feature type="transmembrane region" description="Helical" evidence="4">
    <location>
        <begin position="278"/>
        <end position="296"/>
    </location>
</feature>
<dbReference type="PANTHER" id="PTHR23531:SF1">
    <property type="entry name" value="QUINOLENE RESISTANCE PROTEIN NORA"/>
    <property type="match status" value="1"/>
</dbReference>
<dbReference type="EMBL" id="JABWRJ010000050">
    <property type="protein sequence ID" value="MBC3448930.1"/>
    <property type="molecule type" value="Genomic_DNA"/>
</dbReference>
<feature type="transmembrane region" description="Helical" evidence="4">
    <location>
        <begin position="79"/>
        <end position="100"/>
    </location>
</feature>
<evidence type="ECO:0000256" key="4">
    <source>
        <dbReference type="SAM" id="Phobius"/>
    </source>
</evidence>
<dbReference type="Gene3D" id="1.20.1250.20">
    <property type="entry name" value="MFS general substrate transporter like domains"/>
    <property type="match status" value="1"/>
</dbReference>
<comment type="caution">
    <text evidence="6">The sequence shown here is derived from an EMBL/GenBank/DDBJ whole genome shotgun (WGS) entry which is preliminary data.</text>
</comment>
<feature type="transmembrane region" description="Helical" evidence="4">
    <location>
        <begin position="112"/>
        <end position="132"/>
    </location>
</feature>
<dbReference type="RefSeq" id="WP_186735360.1">
    <property type="nucleotide sequence ID" value="NZ_JABWRJ020000002.1"/>
</dbReference>
<feature type="domain" description="Major facilitator superfamily (MFS) profile" evidence="5">
    <location>
        <begin position="12"/>
        <end position="390"/>
    </location>
</feature>
<feature type="transmembrane region" description="Helical" evidence="4">
    <location>
        <begin position="12"/>
        <end position="35"/>
    </location>
</feature>
<feature type="transmembrane region" description="Helical" evidence="4">
    <location>
        <begin position="247"/>
        <end position="266"/>
    </location>
</feature>
<dbReference type="InterPro" id="IPR052714">
    <property type="entry name" value="MFS_Exporter"/>
</dbReference>
<feature type="transmembrane region" description="Helical" evidence="4">
    <location>
        <begin position="47"/>
        <end position="67"/>
    </location>
</feature>
<dbReference type="InterPro" id="IPR011701">
    <property type="entry name" value="MFS"/>
</dbReference>
<dbReference type="PROSITE" id="PS50850">
    <property type="entry name" value="MFS"/>
    <property type="match status" value="1"/>
</dbReference>
<proteinExistence type="predicted"/>
<sequence>MSDDVIKKNPGFLIWMAIALFVSYLTIAMSMSAFSLYITQSKGMGDVAAGVVVGLPFLATIFSRGWAGRFSDRHGTKSTTTLGMSVLAASSLICLASSLLVKQPALEFTALLFGRALLGVGESLALVGILSWCISSSGVARTGLVMSIVGAGIYSSLAVGTPVGIWLLASFGFHSLMGLCATAPLISMVIVKFYPAPKVMNIPKSFSMFSAVKIVWKHGLIVGLQGIGFAAIGTFFPLYFHFKGWEWAGLGISFFGLGFVLVRLFLGGLPDRIGGKSVAFVSLAIEVAGLLLIWSSPSPTCALIGALLTGMGCSLVFPSMGLDALKRVPPEMKGVAIGSFVAFQDLAYGLTGPLAGWLAQLFGYSSVFIFGFLSAALAAGITVTLTDEKYASHQKQRTPFEA</sequence>